<accession>A0AAP3XQV4</accession>
<dbReference type="RefSeq" id="WP_327788181.1">
    <property type="nucleotide sequence ID" value="NZ_JARGEQ010000040.1"/>
</dbReference>
<dbReference type="Gene3D" id="3.30.370.10">
    <property type="entry name" value="Barstar-like"/>
    <property type="match status" value="1"/>
</dbReference>
<evidence type="ECO:0000313" key="20">
    <source>
        <dbReference type="Proteomes" id="UP001301140"/>
    </source>
</evidence>
<dbReference type="Proteomes" id="UP001301140">
    <property type="component" value="Unassembled WGS sequence"/>
</dbReference>
<dbReference type="GO" id="GO:0046100">
    <property type="term" value="P:hypoxanthine metabolic process"/>
    <property type="evidence" value="ECO:0007669"/>
    <property type="project" value="TreeGrafter"/>
</dbReference>
<dbReference type="GO" id="GO:0032264">
    <property type="term" value="P:IMP salvage"/>
    <property type="evidence" value="ECO:0007669"/>
    <property type="project" value="TreeGrafter"/>
</dbReference>
<dbReference type="GO" id="GO:0006166">
    <property type="term" value="P:purine ribonucleoside salvage"/>
    <property type="evidence" value="ECO:0007669"/>
    <property type="project" value="UniProtKB-KW"/>
</dbReference>
<dbReference type="GO" id="GO:0005829">
    <property type="term" value="C:cytosol"/>
    <property type="evidence" value="ECO:0007669"/>
    <property type="project" value="TreeGrafter"/>
</dbReference>
<dbReference type="InterPro" id="IPR029057">
    <property type="entry name" value="PRTase-like"/>
</dbReference>
<evidence type="ECO:0000256" key="10">
    <source>
        <dbReference type="ARBA" id="ARBA00022723"/>
    </source>
</evidence>
<evidence type="ECO:0000256" key="15">
    <source>
        <dbReference type="ARBA" id="ARBA00049402"/>
    </source>
</evidence>
<dbReference type="Gene3D" id="3.40.50.2020">
    <property type="match status" value="1"/>
</dbReference>
<evidence type="ECO:0000256" key="9">
    <source>
        <dbReference type="ARBA" id="ARBA00022679"/>
    </source>
</evidence>
<dbReference type="InterPro" id="IPR050408">
    <property type="entry name" value="HGPRT"/>
</dbReference>
<dbReference type="SUPFAM" id="SSF52038">
    <property type="entry name" value="Barstar-related"/>
    <property type="match status" value="1"/>
</dbReference>
<keyword evidence="20" id="KW-1185">Reference proteome</keyword>
<organism evidence="19 20">
    <name type="scientific">Marinimicrococcus flavescens</name>
    <dbReference type="NCBI Taxonomy" id="3031815"/>
    <lineage>
        <taxon>Bacteria</taxon>
        <taxon>Pseudomonadati</taxon>
        <taxon>Pseudomonadota</taxon>
        <taxon>Alphaproteobacteria</taxon>
        <taxon>Geminicoccales</taxon>
        <taxon>Geminicoccaceae</taxon>
        <taxon>Marinimicrococcus</taxon>
    </lineage>
</organism>
<dbReference type="NCBIfam" id="TIGR01203">
    <property type="entry name" value="HGPRTase"/>
    <property type="match status" value="1"/>
</dbReference>
<proteinExistence type="inferred from homology"/>
<protein>
    <recommendedName>
        <fullName evidence="6 16">Hypoxanthine phosphoribosyltransferase</fullName>
        <ecNumber evidence="6 16">2.4.2.8</ecNumber>
    </recommendedName>
</protein>
<dbReference type="InterPro" id="IPR005904">
    <property type="entry name" value="Hxn_phspho_trans"/>
</dbReference>
<dbReference type="Pfam" id="PF01337">
    <property type="entry name" value="Barstar"/>
    <property type="match status" value="1"/>
</dbReference>
<comment type="pathway">
    <text evidence="3 16">Purine metabolism; IMP biosynthesis via salvage pathway; IMP from hypoxanthine: step 1/1.</text>
</comment>
<keyword evidence="13 16" id="KW-0460">Magnesium</keyword>
<dbReference type="AlphaFoldDB" id="A0AAP3XQV4"/>
<feature type="domain" description="Barstar (barnase inhibitor)" evidence="18">
    <location>
        <begin position="11"/>
        <end position="78"/>
    </location>
</feature>
<evidence type="ECO:0000259" key="17">
    <source>
        <dbReference type="Pfam" id="PF00156"/>
    </source>
</evidence>
<evidence type="ECO:0000256" key="3">
    <source>
        <dbReference type="ARBA" id="ARBA00004669"/>
    </source>
</evidence>
<dbReference type="InterPro" id="IPR000468">
    <property type="entry name" value="Barstar"/>
</dbReference>
<keyword evidence="11 16" id="KW-0660">Purine salvage</keyword>
<dbReference type="GO" id="GO:0032263">
    <property type="term" value="P:GMP salvage"/>
    <property type="evidence" value="ECO:0007669"/>
    <property type="project" value="TreeGrafter"/>
</dbReference>
<dbReference type="SUPFAM" id="SSF53271">
    <property type="entry name" value="PRTase-like"/>
    <property type="match status" value="1"/>
</dbReference>
<keyword evidence="7 16" id="KW-0963">Cytoplasm</keyword>
<evidence type="ECO:0000256" key="8">
    <source>
        <dbReference type="ARBA" id="ARBA00022676"/>
    </source>
</evidence>
<comment type="subcellular location">
    <subcellularLocation>
        <location evidence="2 16">Cytoplasm</location>
    </subcellularLocation>
</comment>
<evidence type="ECO:0000256" key="2">
    <source>
        <dbReference type="ARBA" id="ARBA00004496"/>
    </source>
</evidence>
<sequence length="269" mass="29751">MSGLARCVIDAGLASREAVFARLAEQLDCPLPANLDALYDILSREAAGPLEIVWRADRRALGEDFERILAALQEVALERDDMRLLDEAAERDEMDEQVKVLFSEQEVAARVQELAREIAARMPREFTLVGLLKGAFVFTADLVRALDREGCRPRVEFLQVSSYGTGTESSGRVKVIGGMPGSIEGQEVLLVDDIQDTGRTLAFTRQMLLDNGAARAMTCALLDKPSRRVVEIEPDLTGFVIDDVFVVGYGIDYAERYRHLPFIGKVEAS</sequence>
<evidence type="ECO:0000256" key="13">
    <source>
        <dbReference type="ARBA" id="ARBA00022842"/>
    </source>
</evidence>
<dbReference type="CDD" id="cd06223">
    <property type="entry name" value="PRTases_typeI"/>
    <property type="match status" value="1"/>
</dbReference>
<evidence type="ECO:0000256" key="6">
    <source>
        <dbReference type="ARBA" id="ARBA00011895"/>
    </source>
</evidence>
<feature type="domain" description="Phosphoribosyltransferase" evidence="17">
    <location>
        <begin position="103"/>
        <end position="253"/>
    </location>
</feature>
<dbReference type="InterPro" id="IPR035905">
    <property type="entry name" value="Barstar-like_sf"/>
</dbReference>
<comment type="similarity">
    <text evidence="4">Belongs to the barstar family.</text>
</comment>
<reference evidence="19 20" key="1">
    <citation type="submission" date="2023-03" db="EMBL/GenBank/DDBJ databases">
        <title>YIM 152171 draft genome.</title>
        <authorList>
            <person name="Yang Z."/>
        </authorList>
    </citation>
    <scope>NUCLEOTIDE SEQUENCE [LARGE SCALE GENOMIC DNA]</scope>
    <source>
        <strain evidence="19 20">YIM 152171</strain>
    </source>
</reference>
<dbReference type="GO" id="GO:0000287">
    <property type="term" value="F:magnesium ion binding"/>
    <property type="evidence" value="ECO:0007669"/>
    <property type="project" value="TreeGrafter"/>
</dbReference>
<dbReference type="PANTHER" id="PTHR43340">
    <property type="entry name" value="HYPOXANTHINE-GUANINE PHOSPHORIBOSYLTRANSFERASE"/>
    <property type="match status" value="1"/>
</dbReference>
<comment type="catalytic activity">
    <reaction evidence="15">
        <text>IMP + diphosphate = hypoxanthine + 5-phospho-alpha-D-ribose 1-diphosphate</text>
        <dbReference type="Rhea" id="RHEA:17973"/>
        <dbReference type="ChEBI" id="CHEBI:17368"/>
        <dbReference type="ChEBI" id="CHEBI:33019"/>
        <dbReference type="ChEBI" id="CHEBI:58017"/>
        <dbReference type="ChEBI" id="CHEBI:58053"/>
        <dbReference type="EC" id="2.4.2.8"/>
    </reaction>
    <physiologicalReaction direction="right-to-left" evidence="15">
        <dbReference type="Rhea" id="RHEA:17975"/>
    </physiologicalReaction>
</comment>
<dbReference type="GO" id="GO:0000166">
    <property type="term" value="F:nucleotide binding"/>
    <property type="evidence" value="ECO:0007669"/>
    <property type="project" value="UniProtKB-KW"/>
</dbReference>
<dbReference type="Pfam" id="PF00156">
    <property type="entry name" value="Pribosyltran"/>
    <property type="match status" value="1"/>
</dbReference>
<comment type="caution">
    <text evidence="19">The sequence shown here is derived from an EMBL/GenBank/DDBJ whole genome shotgun (WGS) entry which is preliminary data.</text>
</comment>
<evidence type="ECO:0000313" key="19">
    <source>
        <dbReference type="EMBL" id="MDF1585765.1"/>
    </source>
</evidence>
<dbReference type="GO" id="GO:0004422">
    <property type="term" value="F:hypoxanthine phosphoribosyltransferase activity"/>
    <property type="evidence" value="ECO:0007669"/>
    <property type="project" value="InterPro"/>
</dbReference>
<keyword evidence="12 16" id="KW-0547">Nucleotide-binding</keyword>
<evidence type="ECO:0000259" key="18">
    <source>
        <dbReference type="Pfam" id="PF01337"/>
    </source>
</evidence>
<dbReference type="PANTHER" id="PTHR43340:SF1">
    <property type="entry name" value="HYPOXANTHINE PHOSPHORIBOSYLTRANSFERASE"/>
    <property type="match status" value="1"/>
</dbReference>
<keyword evidence="9 16" id="KW-0808">Transferase</keyword>
<evidence type="ECO:0000256" key="5">
    <source>
        <dbReference type="ARBA" id="ARBA00008391"/>
    </source>
</evidence>
<comment type="cofactor">
    <cofactor evidence="1 16">
        <name>Mg(2+)</name>
        <dbReference type="ChEBI" id="CHEBI:18420"/>
    </cofactor>
</comment>
<comment type="similarity">
    <text evidence="5 16">Belongs to the purine/pyrimidine phosphoribosyltransferase family.</text>
</comment>
<dbReference type="EMBL" id="JARGEQ010000040">
    <property type="protein sequence ID" value="MDF1585765.1"/>
    <property type="molecule type" value="Genomic_DNA"/>
</dbReference>
<evidence type="ECO:0000256" key="16">
    <source>
        <dbReference type="RuleBase" id="RU364099"/>
    </source>
</evidence>
<evidence type="ECO:0000256" key="12">
    <source>
        <dbReference type="ARBA" id="ARBA00022741"/>
    </source>
</evidence>
<keyword evidence="8 16" id="KW-0328">Glycosyltransferase</keyword>
<evidence type="ECO:0000256" key="14">
    <source>
        <dbReference type="ARBA" id="ARBA00048811"/>
    </source>
</evidence>
<dbReference type="GO" id="GO:0006178">
    <property type="term" value="P:guanine salvage"/>
    <property type="evidence" value="ECO:0007669"/>
    <property type="project" value="TreeGrafter"/>
</dbReference>
<dbReference type="InterPro" id="IPR000836">
    <property type="entry name" value="PRTase_dom"/>
</dbReference>
<comment type="catalytic activity">
    <reaction evidence="14">
        <text>GMP + diphosphate = guanine + 5-phospho-alpha-D-ribose 1-diphosphate</text>
        <dbReference type="Rhea" id="RHEA:25424"/>
        <dbReference type="ChEBI" id="CHEBI:16235"/>
        <dbReference type="ChEBI" id="CHEBI:33019"/>
        <dbReference type="ChEBI" id="CHEBI:58017"/>
        <dbReference type="ChEBI" id="CHEBI:58115"/>
        <dbReference type="EC" id="2.4.2.8"/>
    </reaction>
    <physiologicalReaction direction="right-to-left" evidence="14">
        <dbReference type="Rhea" id="RHEA:25426"/>
    </physiologicalReaction>
</comment>
<gene>
    <name evidence="19" type="primary">hpt</name>
    <name evidence="19" type="ORF">PZ740_05115</name>
</gene>
<dbReference type="EC" id="2.4.2.8" evidence="6 16"/>
<evidence type="ECO:0000256" key="11">
    <source>
        <dbReference type="ARBA" id="ARBA00022726"/>
    </source>
</evidence>
<evidence type="ECO:0000256" key="1">
    <source>
        <dbReference type="ARBA" id="ARBA00001946"/>
    </source>
</evidence>
<evidence type="ECO:0000256" key="7">
    <source>
        <dbReference type="ARBA" id="ARBA00022490"/>
    </source>
</evidence>
<name>A0AAP3XQV4_9PROT</name>
<keyword evidence="10 16" id="KW-0479">Metal-binding</keyword>
<evidence type="ECO:0000256" key="4">
    <source>
        <dbReference type="ARBA" id="ARBA00006845"/>
    </source>
</evidence>